<name>A0A0E9WKU6_ANGAN</name>
<dbReference type="EMBL" id="GBXM01017553">
    <property type="protein sequence ID" value="JAH91024.1"/>
    <property type="molecule type" value="Transcribed_RNA"/>
</dbReference>
<organism evidence="1">
    <name type="scientific">Anguilla anguilla</name>
    <name type="common">European freshwater eel</name>
    <name type="synonym">Muraena anguilla</name>
    <dbReference type="NCBI Taxonomy" id="7936"/>
    <lineage>
        <taxon>Eukaryota</taxon>
        <taxon>Metazoa</taxon>
        <taxon>Chordata</taxon>
        <taxon>Craniata</taxon>
        <taxon>Vertebrata</taxon>
        <taxon>Euteleostomi</taxon>
        <taxon>Actinopterygii</taxon>
        <taxon>Neopterygii</taxon>
        <taxon>Teleostei</taxon>
        <taxon>Anguilliformes</taxon>
        <taxon>Anguillidae</taxon>
        <taxon>Anguilla</taxon>
    </lineage>
</organism>
<proteinExistence type="predicted"/>
<reference evidence="1" key="2">
    <citation type="journal article" date="2015" name="Fish Shellfish Immunol.">
        <title>Early steps in the European eel (Anguilla anguilla)-Vibrio vulnificus interaction in the gills: Role of the RtxA13 toxin.</title>
        <authorList>
            <person name="Callol A."/>
            <person name="Pajuelo D."/>
            <person name="Ebbesson L."/>
            <person name="Teles M."/>
            <person name="MacKenzie S."/>
            <person name="Amaro C."/>
        </authorList>
    </citation>
    <scope>NUCLEOTIDE SEQUENCE</scope>
</reference>
<accession>A0A0E9WKU6</accession>
<evidence type="ECO:0000313" key="1">
    <source>
        <dbReference type="EMBL" id="JAH91024.1"/>
    </source>
</evidence>
<sequence length="54" mass="5958">MHLSHEPLHPLRIHGIRPVPSRLEMGANDHRACIEVALQIAVGYSGANEDGDLY</sequence>
<dbReference type="AlphaFoldDB" id="A0A0E9WKU6"/>
<protein>
    <submittedName>
        <fullName evidence="1">Uncharacterized protein</fullName>
    </submittedName>
</protein>
<reference evidence="1" key="1">
    <citation type="submission" date="2014-11" db="EMBL/GenBank/DDBJ databases">
        <authorList>
            <person name="Amaro Gonzalez C."/>
        </authorList>
    </citation>
    <scope>NUCLEOTIDE SEQUENCE</scope>
</reference>